<reference evidence="2 3" key="1">
    <citation type="submission" date="2016-10" db="EMBL/GenBank/DDBJ databases">
        <authorList>
            <person name="de Groot N.N."/>
        </authorList>
    </citation>
    <scope>NUCLEOTIDE SEQUENCE [LARGE SCALE GENOMIC DNA]</scope>
    <source>
        <strain evidence="3">P4-7,KCTC 19426,CECT 7604</strain>
    </source>
</reference>
<keyword evidence="3" id="KW-1185">Reference proteome</keyword>
<feature type="domain" description="Gfo/Idh/MocA-like oxidoreductase N-terminal" evidence="1">
    <location>
        <begin position="8"/>
        <end position="126"/>
    </location>
</feature>
<dbReference type="PANTHER" id="PTHR43377">
    <property type="entry name" value="BILIVERDIN REDUCTASE A"/>
    <property type="match status" value="1"/>
</dbReference>
<dbReference type="RefSeq" id="WP_090475549.1">
    <property type="nucleotide sequence ID" value="NZ_LT629710.1"/>
</dbReference>
<evidence type="ECO:0000313" key="3">
    <source>
        <dbReference type="Proteomes" id="UP000198741"/>
    </source>
</evidence>
<dbReference type="SUPFAM" id="SSF51735">
    <property type="entry name" value="NAD(P)-binding Rossmann-fold domains"/>
    <property type="match status" value="1"/>
</dbReference>
<evidence type="ECO:0000313" key="2">
    <source>
        <dbReference type="EMBL" id="SDO67508.1"/>
    </source>
</evidence>
<dbReference type="OrthoDB" id="103047at2"/>
<dbReference type="EMBL" id="LT629710">
    <property type="protein sequence ID" value="SDO67508.1"/>
    <property type="molecule type" value="Genomic_DNA"/>
</dbReference>
<dbReference type="InterPro" id="IPR036291">
    <property type="entry name" value="NAD(P)-bd_dom_sf"/>
</dbReference>
<organism evidence="2 3">
    <name type="scientific">Nakamurella panacisegetis</name>
    <dbReference type="NCBI Taxonomy" id="1090615"/>
    <lineage>
        <taxon>Bacteria</taxon>
        <taxon>Bacillati</taxon>
        <taxon>Actinomycetota</taxon>
        <taxon>Actinomycetes</taxon>
        <taxon>Nakamurellales</taxon>
        <taxon>Nakamurellaceae</taxon>
        <taxon>Nakamurella</taxon>
    </lineage>
</organism>
<gene>
    <name evidence="2" type="ORF">SAMN04515671_1666</name>
</gene>
<dbReference type="GO" id="GO:0000166">
    <property type="term" value="F:nucleotide binding"/>
    <property type="evidence" value="ECO:0007669"/>
    <property type="project" value="InterPro"/>
</dbReference>
<name>A0A1H0LGZ7_9ACTN</name>
<dbReference type="Proteomes" id="UP000198741">
    <property type="component" value="Chromosome I"/>
</dbReference>
<evidence type="ECO:0000259" key="1">
    <source>
        <dbReference type="Pfam" id="PF01408"/>
    </source>
</evidence>
<sequence>MTATRVARVAVVGVGWWACRLHLVALKQNPDAVVVALCDQDRSRVDEAARIFDVPVAVTDVAGVIDAGVDCAIVATPHDSHFEPAAALLDAGIDVLVEKPMTLDPVQAWDLVRRAERTGARLHVGYPFLHSPHLTRLRAVLAGGQLGAPVLSQGLFATGVHRLLAGDVSTQLEHGGLFASSASTYSDPRRGGGQMNSQMTHAVAVMLSATGLYPKSVSAYSNFGGLQVDLADSLAVGMSDGSVATIATTGSVLSHEARIEEYRFFAAGGHACLDTVRGRLGISRGEMPLRGEPDLTEAEANPERATSIALVAAAIDPDRTRPLAAPGEIGADVVALLAAAVESATAGKPVEAYRPPTAL</sequence>
<accession>A0A1H0LGZ7</accession>
<dbReference type="STRING" id="1090615.SAMN04515671_1666"/>
<dbReference type="InterPro" id="IPR051450">
    <property type="entry name" value="Gfo/Idh/MocA_Oxidoreductases"/>
</dbReference>
<protein>
    <submittedName>
        <fullName evidence="2">Predicted dehydrogenase</fullName>
    </submittedName>
</protein>
<dbReference type="Pfam" id="PF01408">
    <property type="entry name" value="GFO_IDH_MocA"/>
    <property type="match status" value="1"/>
</dbReference>
<dbReference type="PANTHER" id="PTHR43377:SF1">
    <property type="entry name" value="BILIVERDIN REDUCTASE A"/>
    <property type="match status" value="1"/>
</dbReference>
<dbReference type="SUPFAM" id="SSF55347">
    <property type="entry name" value="Glyceraldehyde-3-phosphate dehydrogenase-like, C-terminal domain"/>
    <property type="match status" value="1"/>
</dbReference>
<proteinExistence type="predicted"/>
<dbReference type="InterPro" id="IPR000683">
    <property type="entry name" value="Gfo/Idh/MocA-like_OxRdtase_N"/>
</dbReference>
<dbReference type="Gene3D" id="3.40.50.720">
    <property type="entry name" value="NAD(P)-binding Rossmann-like Domain"/>
    <property type="match status" value="1"/>
</dbReference>
<dbReference type="Gene3D" id="3.30.360.10">
    <property type="entry name" value="Dihydrodipicolinate Reductase, domain 2"/>
    <property type="match status" value="1"/>
</dbReference>
<dbReference type="AlphaFoldDB" id="A0A1H0LGZ7"/>